<comment type="caution">
    <text evidence="1">The sequence shown here is derived from an EMBL/GenBank/DDBJ whole genome shotgun (WGS) entry which is preliminary data.</text>
</comment>
<gene>
    <name evidence="1" type="ORF">BJ138DRAFT_1180843</name>
</gene>
<protein>
    <submittedName>
        <fullName evidence="1">Uncharacterized protein</fullName>
    </submittedName>
</protein>
<evidence type="ECO:0000313" key="2">
    <source>
        <dbReference type="Proteomes" id="UP000790377"/>
    </source>
</evidence>
<keyword evidence="2" id="KW-1185">Reference proteome</keyword>
<proteinExistence type="predicted"/>
<dbReference type="Proteomes" id="UP000790377">
    <property type="component" value="Unassembled WGS sequence"/>
</dbReference>
<evidence type="ECO:0000313" key="1">
    <source>
        <dbReference type="EMBL" id="KAH7909689.1"/>
    </source>
</evidence>
<accession>A0ACB8A8U9</accession>
<name>A0ACB8A8U9_9AGAM</name>
<organism evidence="1 2">
    <name type="scientific">Hygrophoropsis aurantiaca</name>
    <dbReference type="NCBI Taxonomy" id="72124"/>
    <lineage>
        <taxon>Eukaryota</taxon>
        <taxon>Fungi</taxon>
        <taxon>Dikarya</taxon>
        <taxon>Basidiomycota</taxon>
        <taxon>Agaricomycotina</taxon>
        <taxon>Agaricomycetes</taxon>
        <taxon>Agaricomycetidae</taxon>
        <taxon>Boletales</taxon>
        <taxon>Coniophorineae</taxon>
        <taxon>Hygrophoropsidaceae</taxon>
        <taxon>Hygrophoropsis</taxon>
    </lineage>
</organism>
<reference evidence="1" key="1">
    <citation type="journal article" date="2021" name="New Phytol.">
        <title>Evolutionary innovations through gain and loss of genes in the ectomycorrhizal Boletales.</title>
        <authorList>
            <person name="Wu G."/>
            <person name="Miyauchi S."/>
            <person name="Morin E."/>
            <person name="Kuo A."/>
            <person name="Drula E."/>
            <person name="Varga T."/>
            <person name="Kohler A."/>
            <person name="Feng B."/>
            <person name="Cao Y."/>
            <person name="Lipzen A."/>
            <person name="Daum C."/>
            <person name="Hundley H."/>
            <person name="Pangilinan J."/>
            <person name="Johnson J."/>
            <person name="Barry K."/>
            <person name="LaButti K."/>
            <person name="Ng V."/>
            <person name="Ahrendt S."/>
            <person name="Min B."/>
            <person name="Choi I.G."/>
            <person name="Park H."/>
            <person name="Plett J.M."/>
            <person name="Magnuson J."/>
            <person name="Spatafora J.W."/>
            <person name="Nagy L.G."/>
            <person name="Henrissat B."/>
            <person name="Grigoriev I.V."/>
            <person name="Yang Z.L."/>
            <person name="Xu J."/>
            <person name="Martin F.M."/>
        </authorList>
    </citation>
    <scope>NUCLEOTIDE SEQUENCE</scope>
    <source>
        <strain evidence="1">ATCC 28755</strain>
    </source>
</reference>
<sequence length="678" mass="76341">MDVGQLKRALRSLPNPLRDRASKALNGSSREVQMLCTSLSSASTANYEAILPIFLLHLDSAAIPARIDQESKDIIMCARWALVGILKISNDDNTRTFGRGSEAQIVGPKWDILFPWMLFLHEHFVIRSSQLPDSMEGLSISDADVARTNISLVSSICKDRETARNLIFRSPAVVRMVVQMWNIFMDANGGNWDLSQSQGLGPMGAESSIRFEATIAMAYCVDFNDLDPATFNILLEAAGGAPRMVTTALKYIRLITEDLERTRITSLKARINLISVAFGFSHCMTLIWITSMHDAVVRELFITAGSIQKVIAAMDLLASRLLVKAGDSSDDHPRMGMEFRRGIISKGYGYIIHAIKAVNDGVSSLCLALDAGLLDVFLHTGAFVQQPKGFRLSDRLHNTDLELLKEISGYLVYVRVLETLAKSFDRIVSNDTASRGRRDRMLWEAWTAFQDVVQIRLDLKSDLDAVNHPLYSSKCTADSCRNADEKSTLHRCAGCLSNVYCSEECQRNHWKDDHRNSCKILRIGLKTSASRDIRRSLPLICLIESTQWVRERSQLGDLIEKARTRWPKDRDRLAVEMDMRTVPPTFSVHPMDNYSEILSHNCWTDIVGGLQQEQKRSKKNVLTIVKFENGNTLHTLFSPRVGLKWTCSWPPPELEYRFQLYSRSNECLGSESTGKIRL</sequence>
<dbReference type="EMBL" id="MU267746">
    <property type="protein sequence ID" value="KAH7909689.1"/>
    <property type="molecule type" value="Genomic_DNA"/>
</dbReference>